<evidence type="ECO:0000313" key="1">
    <source>
        <dbReference type="EMBL" id="BBE09051.1"/>
    </source>
</evidence>
<gene>
    <name evidence="1" type="ORF">MCB1EB_0890</name>
</gene>
<dbReference type="AlphaFoldDB" id="A0A2Z6EUF8"/>
<evidence type="ECO:0000313" key="2">
    <source>
        <dbReference type="Proteomes" id="UP000282597"/>
    </source>
</evidence>
<organism evidence="1 2">
    <name type="scientific">Mycoavidus cysteinexigens</name>
    <dbReference type="NCBI Taxonomy" id="1553431"/>
    <lineage>
        <taxon>Bacteria</taxon>
        <taxon>Pseudomonadati</taxon>
        <taxon>Pseudomonadota</taxon>
        <taxon>Betaproteobacteria</taxon>
        <taxon>Burkholderiales</taxon>
        <taxon>Burkholderiaceae</taxon>
        <taxon>Mycoavidus</taxon>
    </lineage>
</organism>
<reference evidence="1 2" key="1">
    <citation type="journal article" date="2018" name="Microbes Environ.">
        <title>Comparative Genomic Insights into Endofungal Lifestyles of Two Bacterial Endosymbionts, Mycoavidus cysteinexigens and Burkholderia rhizoxinica.</title>
        <authorList>
            <person name="Sharmin D."/>
            <person name="Guo Y."/>
            <person name="Nishizawa T."/>
            <person name="Ohshima S."/>
            <person name="Sato Y."/>
            <person name="Takashima Y."/>
            <person name="Narisawa K."/>
            <person name="Ohta H."/>
        </authorList>
    </citation>
    <scope>NUCLEOTIDE SEQUENCE [LARGE SCALE GENOMIC DNA]</scope>
    <source>
        <strain evidence="1 2">B1-EB</strain>
    </source>
</reference>
<name>A0A2Z6EUF8_9BURK</name>
<dbReference type="KEGG" id="mcys:MCB1EB_0890"/>
<dbReference type="EMBL" id="AP018150">
    <property type="protein sequence ID" value="BBE09051.1"/>
    <property type="molecule type" value="Genomic_DNA"/>
</dbReference>
<dbReference type="Proteomes" id="UP000282597">
    <property type="component" value="Chromosome"/>
</dbReference>
<accession>A0A2Z6EUF8</accession>
<protein>
    <submittedName>
        <fullName evidence="1">Vgr-related protein</fullName>
    </submittedName>
</protein>
<proteinExistence type="predicted"/>
<keyword evidence="2" id="KW-1185">Reference proteome</keyword>
<sequence length="737" mass="84736">MILESPLTLLEKKGWNLREYERLADQAYPHQLAQRQVIGPGIQLNNQNSSRYHPDHYLFTLAYKVGHANNTSPIPIENRDQYSQSRLQRDAHSIQNNFTLRNEMLAEYGKDSWQNQAITFNSSALEELYQHAYLNSTTLSIDQFEQILRELESPNKNASDAEIYSEENTKQTSLELKKNEPIIFKITQIYFDKTNQILKPEQLKFYTSDLNGDLKWLTTERALEIENSCANNLQAIGIFNSDEIYSLIKTGLTSAAGEPAPDIGEGWHCYNFYYAGTILDLLIQSDKKSGEILNLFVPTTQPYKVTQSYIRQLSSESSNCEGVEAILAGKHHHTFREWAATVNLEPSQFLKELMRPENCCRASLELPGFNVYRKTLKNRENETYTYTLTGIIKDKDGEIIDATPGTELDELFSHFSELEKSYSKLIEDGWTIQLNPQHSSYCNREKKQIWIGSNNLESPIMTLIVLSHEISHAKYQPKEIHSEKEKIHEWMLDEGHALFQEHMLLDQAKNNIIKEMIIHSMYKTTGKEIIDAQIKVYEKWQNSPKENQDKMAAIEAFGKLYATYHPSTFPIGVDYRSVWKTQASINAPNGDQNRNNLLTELLSYGAIPLNIPSEDLQSPKLASAKNIIVILRLPKQRAENTKKIVFMSVYDFPEELKNKDPKRIRKLASLIEMSLLYGKLSIHNNDNKLNTKTVNSKFNLNNIDCHIQYILHDSGQLSHFKIISPQNLSLISRTDLD</sequence>